<gene>
    <name evidence="1" type="ORF">BU14_0022s0067</name>
</gene>
<sequence>MSMADGEAVVVAMGNAHSLDLLLEQRGHQLHPREWWLRLPVAGSPLGPAAQSTALPLVGRIVVTPLLNGRPLTPRHSACIHRHLPLLAAFMHSISARLVGAVPRTGSDATASLLTALWLVNRLARPVSNPSGPSSSLFIGACPVTATRLRD</sequence>
<organism evidence="1 2">
    <name type="scientific">Porphyra umbilicalis</name>
    <name type="common">Purple laver</name>
    <name type="synonym">Red alga</name>
    <dbReference type="NCBI Taxonomy" id="2786"/>
    <lineage>
        <taxon>Eukaryota</taxon>
        <taxon>Rhodophyta</taxon>
        <taxon>Bangiophyceae</taxon>
        <taxon>Bangiales</taxon>
        <taxon>Bangiaceae</taxon>
        <taxon>Porphyra</taxon>
    </lineage>
</organism>
<dbReference type="Proteomes" id="UP000218209">
    <property type="component" value="Unassembled WGS sequence"/>
</dbReference>
<reference evidence="1 2" key="1">
    <citation type="submission" date="2017-03" db="EMBL/GenBank/DDBJ databases">
        <title>WGS assembly of Porphyra umbilicalis.</title>
        <authorList>
            <person name="Brawley S.H."/>
            <person name="Blouin N.A."/>
            <person name="Ficko-Blean E."/>
            <person name="Wheeler G.L."/>
            <person name="Lohr M."/>
            <person name="Goodson H.V."/>
            <person name="Jenkins J.W."/>
            <person name="Blaby-Haas C.E."/>
            <person name="Helliwell K.E."/>
            <person name="Chan C."/>
            <person name="Marriage T."/>
            <person name="Bhattacharya D."/>
            <person name="Klein A.S."/>
            <person name="Badis Y."/>
            <person name="Brodie J."/>
            <person name="Cao Y."/>
            <person name="Collen J."/>
            <person name="Dittami S.M."/>
            <person name="Gachon C.M."/>
            <person name="Green B.R."/>
            <person name="Karpowicz S."/>
            <person name="Kim J.W."/>
            <person name="Kudahl U."/>
            <person name="Lin S."/>
            <person name="Michel G."/>
            <person name="Mittag M."/>
            <person name="Olson B.J."/>
            <person name="Pangilinan J."/>
            <person name="Peng Y."/>
            <person name="Qiu H."/>
            <person name="Shu S."/>
            <person name="Singer J.T."/>
            <person name="Smith A.G."/>
            <person name="Sprecher B.N."/>
            <person name="Wagner V."/>
            <person name="Wang W."/>
            <person name="Wang Z.-Y."/>
            <person name="Yan J."/>
            <person name="Yarish C."/>
            <person name="Zoeuner-Riek S."/>
            <person name="Zhuang Y."/>
            <person name="Zou Y."/>
            <person name="Lindquist E.A."/>
            <person name="Grimwood J."/>
            <person name="Barry K."/>
            <person name="Rokhsar D.S."/>
            <person name="Schmutz J."/>
            <person name="Stiller J.W."/>
            <person name="Grossman A.R."/>
            <person name="Prochnik S.E."/>
        </authorList>
    </citation>
    <scope>NUCLEOTIDE SEQUENCE [LARGE SCALE GENOMIC DNA]</scope>
    <source>
        <strain evidence="1">4086291</strain>
    </source>
</reference>
<accession>A0A1X6PKF8</accession>
<name>A0A1X6PKF8_PORUM</name>
<dbReference type="EMBL" id="KV918763">
    <property type="protein sequence ID" value="OSX81347.1"/>
    <property type="molecule type" value="Genomic_DNA"/>
</dbReference>
<protein>
    <submittedName>
        <fullName evidence="1">Uncharacterized protein</fullName>
    </submittedName>
</protein>
<evidence type="ECO:0000313" key="2">
    <source>
        <dbReference type="Proteomes" id="UP000218209"/>
    </source>
</evidence>
<proteinExistence type="predicted"/>
<evidence type="ECO:0000313" key="1">
    <source>
        <dbReference type="EMBL" id="OSX81347.1"/>
    </source>
</evidence>
<keyword evidence="2" id="KW-1185">Reference proteome</keyword>
<dbReference type="AlphaFoldDB" id="A0A1X6PKF8"/>